<accession>A0A319DHR9</accession>
<evidence type="ECO:0000313" key="6">
    <source>
        <dbReference type="EMBL" id="PYH97011.1"/>
    </source>
</evidence>
<name>A0A319DHR9_9EURO</name>
<dbReference type="InterPro" id="IPR011990">
    <property type="entry name" value="TPR-like_helical_dom_sf"/>
</dbReference>
<dbReference type="EMBL" id="KZ825830">
    <property type="protein sequence ID" value="PYH97011.1"/>
    <property type="molecule type" value="Genomic_DNA"/>
</dbReference>
<comment type="subcellular location">
    <subcellularLocation>
        <location evidence="4">Endoplasmic reticulum membrane</location>
        <topology evidence="4">Peripheral membrane protein</topology>
        <orientation evidence="4">Cytoplasmic side</orientation>
    </subcellularLocation>
</comment>
<evidence type="ECO:0000256" key="4">
    <source>
        <dbReference type="RuleBase" id="RU367091"/>
    </source>
</evidence>
<evidence type="ECO:0000256" key="3">
    <source>
        <dbReference type="PROSITE-ProRule" id="PRU00339"/>
    </source>
</evidence>
<evidence type="ECO:0000313" key="7">
    <source>
        <dbReference type="Proteomes" id="UP000247810"/>
    </source>
</evidence>
<evidence type="ECO:0000259" key="5">
    <source>
        <dbReference type="Pfam" id="PF22890"/>
    </source>
</evidence>
<keyword evidence="7" id="KW-1185">Reference proteome</keyword>
<comment type="subunit">
    <text evidence="4">Component of the ER membrane protein complex (EMC).</text>
</comment>
<dbReference type="STRING" id="1448320.A0A319DHR9"/>
<protein>
    <recommendedName>
        <fullName evidence="4">ER membrane protein complex subunit 2</fullName>
    </recommendedName>
</protein>
<dbReference type="InterPro" id="IPR055217">
    <property type="entry name" value="TPR_EMC2"/>
</dbReference>
<proteinExistence type="inferred from homology"/>
<keyword evidence="1" id="KW-0677">Repeat</keyword>
<dbReference type="GO" id="GO:0072546">
    <property type="term" value="C:EMC complex"/>
    <property type="evidence" value="ECO:0007669"/>
    <property type="project" value="UniProtKB-UniRule"/>
</dbReference>
<dbReference type="PANTHER" id="PTHR12760">
    <property type="entry name" value="TETRATRICOPEPTIDE REPEAT PROTEIN"/>
    <property type="match status" value="1"/>
</dbReference>
<feature type="domain" description="EMC2 TPR-like" evidence="5">
    <location>
        <begin position="108"/>
        <end position="193"/>
    </location>
</feature>
<comment type="similarity">
    <text evidence="4">Belongs to the EMC2 family.</text>
</comment>
<feature type="repeat" description="TPR" evidence="3">
    <location>
        <begin position="161"/>
        <end position="194"/>
    </location>
</feature>
<keyword evidence="4" id="KW-0472">Membrane</keyword>
<dbReference type="InterPro" id="IPR039856">
    <property type="entry name" value="EMC2-like"/>
</dbReference>
<dbReference type="OrthoDB" id="124397at2759"/>
<dbReference type="Pfam" id="PF22890">
    <property type="entry name" value="TPR_EMC2"/>
    <property type="match status" value="1"/>
</dbReference>
<reference evidence="6 7" key="1">
    <citation type="submission" date="2018-02" db="EMBL/GenBank/DDBJ databases">
        <title>The genomes of Aspergillus section Nigri reveals drivers in fungal speciation.</title>
        <authorList>
            <consortium name="DOE Joint Genome Institute"/>
            <person name="Vesth T.C."/>
            <person name="Nybo J."/>
            <person name="Theobald S."/>
            <person name="Brandl J."/>
            <person name="Frisvad J.C."/>
            <person name="Nielsen K.F."/>
            <person name="Lyhne E.K."/>
            <person name="Kogle M.E."/>
            <person name="Kuo A."/>
            <person name="Riley R."/>
            <person name="Clum A."/>
            <person name="Nolan M."/>
            <person name="Lipzen A."/>
            <person name="Salamov A."/>
            <person name="Henrissat B."/>
            <person name="Wiebenga A."/>
            <person name="De vries R.P."/>
            <person name="Grigoriev I.V."/>
            <person name="Mortensen U.H."/>
            <person name="Andersen M.R."/>
            <person name="Baker S.E."/>
        </authorList>
    </citation>
    <scope>NUCLEOTIDE SEQUENCE [LARGE SCALE GENOMIC DNA]</scope>
    <source>
        <strain evidence="6 7">CBS 707.79</strain>
    </source>
</reference>
<dbReference type="Proteomes" id="UP000247810">
    <property type="component" value="Unassembled WGS sequence"/>
</dbReference>
<keyword evidence="4" id="KW-0256">Endoplasmic reticulum</keyword>
<dbReference type="AlphaFoldDB" id="A0A319DHR9"/>
<dbReference type="SUPFAM" id="SSF48452">
    <property type="entry name" value="TPR-like"/>
    <property type="match status" value="1"/>
</dbReference>
<evidence type="ECO:0000256" key="2">
    <source>
        <dbReference type="ARBA" id="ARBA00022803"/>
    </source>
</evidence>
<gene>
    <name evidence="6" type="ORF">BO71DRAFT_481593</name>
</gene>
<organism evidence="6 7">
    <name type="scientific">Aspergillus ellipticus CBS 707.79</name>
    <dbReference type="NCBI Taxonomy" id="1448320"/>
    <lineage>
        <taxon>Eukaryota</taxon>
        <taxon>Fungi</taxon>
        <taxon>Dikarya</taxon>
        <taxon>Ascomycota</taxon>
        <taxon>Pezizomycotina</taxon>
        <taxon>Eurotiomycetes</taxon>
        <taxon>Eurotiomycetidae</taxon>
        <taxon>Eurotiales</taxon>
        <taxon>Aspergillaceae</taxon>
        <taxon>Aspergillus</taxon>
        <taxon>Aspergillus subgen. Circumdati</taxon>
    </lineage>
</organism>
<keyword evidence="2 3" id="KW-0802">TPR repeat</keyword>
<evidence type="ECO:0000256" key="1">
    <source>
        <dbReference type="ARBA" id="ARBA00022737"/>
    </source>
</evidence>
<dbReference type="PROSITE" id="PS50005">
    <property type="entry name" value="TPR"/>
    <property type="match status" value="1"/>
</dbReference>
<comment type="function">
    <text evidence="4">Part of the endoplasmic reticulum membrane protein complex (EMC) that enables the energy-independent insertion into endoplasmic reticulum membranes of newly synthesized membrane proteins.</text>
</comment>
<sequence length="328" mass="36956">MTQKTFILEPDNRSNLVATFRLAQRAPMVLQKQSHAEENFPDTFVHNGKEAEDYGAIERLLFSCLQSGDDKSASCFIEQLAGRFDTLDEKVTGLKGLFEEATAEDHSSLEQYLRRYDLLLSKNPVNLPILKRRIALLRSLSRPVEAISSLVNLLDAVPTDAEAWCELADLYQSQGMNSQAAFCLEEALLIVPNAWNVLALLGEILYSSAFSSDSEGSCQLLERSIQYFCRSVELCTDYLRGFYGLVLATSLLGENRRLRGYSQDHPPPRKTNTSTSVAHNIDPLAAFARNKLDEIVRRRSSEHKLWEFDQSELIAAKELLDRLDSSNK</sequence>
<dbReference type="InterPro" id="IPR019734">
    <property type="entry name" value="TPR_rpt"/>
</dbReference>
<dbReference type="VEuPathDB" id="FungiDB:BO71DRAFT_481593"/>
<dbReference type="SMART" id="SM00028">
    <property type="entry name" value="TPR"/>
    <property type="match status" value="1"/>
</dbReference>
<dbReference type="Gene3D" id="1.25.40.10">
    <property type="entry name" value="Tetratricopeptide repeat domain"/>
    <property type="match status" value="1"/>
</dbReference>